<protein>
    <submittedName>
        <fullName evidence="2">Uncharacterized protein</fullName>
    </submittedName>
</protein>
<keyword evidence="1" id="KW-1133">Transmembrane helix</keyword>
<gene>
    <name evidence="2" type="ORF">CEQ21_24500</name>
</gene>
<name>A0A553SNJ9_NIACI</name>
<reference evidence="3" key="1">
    <citation type="submission" date="2018-10" db="EMBL/GenBank/DDBJ databases">
        <title>FDA dAtabase for Regulatory Grade micrObial Sequences (FDA-ARGOS): Supporting development and validation of Infectious Disease Dx tests.</title>
        <authorList>
            <person name="Minogue T."/>
            <person name="Wolcott M."/>
            <person name="Wasieloski L."/>
            <person name="Aguilar W."/>
            <person name="Moore D."/>
            <person name="Tallon L."/>
            <person name="Sadzewicz L."/>
            <person name="Sengamalay N."/>
            <person name="Ott S."/>
            <person name="Godinez A."/>
            <person name="Nagaraj S."/>
            <person name="Vavikolanu K."/>
            <person name="Vyas G."/>
            <person name="Nadendla S."/>
            <person name="George J."/>
            <person name="Sichtig H."/>
        </authorList>
    </citation>
    <scope>NUCLEOTIDE SEQUENCE [LARGE SCALE GENOMIC DNA]</scope>
    <source>
        <strain evidence="3">FDAARGOS_343</strain>
    </source>
</reference>
<accession>A0A553SNJ9</accession>
<evidence type="ECO:0000313" key="2">
    <source>
        <dbReference type="EMBL" id="TRZ38547.1"/>
    </source>
</evidence>
<feature type="transmembrane region" description="Helical" evidence="1">
    <location>
        <begin position="33"/>
        <end position="53"/>
    </location>
</feature>
<organism evidence="2 3">
    <name type="scientific">Niallia circulans</name>
    <name type="common">Bacillus circulans</name>
    <dbReference type="NCBI Taxonomy" id="1397"/>
    <lineage>
        <taxon>Bacteria</taxon>
        <taxon>Bacillati</taxon>
        <taxon>Bacillota</taxon>
        <taxon>Bacilli</taxon>
        <taxon>Bacillales</taxon>
        <taxon>Bacillaceae</taxon>
        <taxon>Niallia</taxon>
    </lineage>
</organism>
<keyword evidence="1" id="KW-0472">Membrane</keyword>
<feature type="transmembrane region" description="Helical" evidence="1">
    <location>
        <begin position="7"/>
        <end position="27"/>
    </location>
</feature>
<evidence type="ECO:0000313" key="3">
    <source>
        <dbReference type="Proteomes" id="UP000319837"/>
    </source>
</evidence>
<evidence type="ECO:0000256" key="1">
    <source>
        <dbReference type="SAM" id="Phobius"/>
    </source>
</evidence>
<proteinExistence type="predicted"/>
<sequence>MFVSELVNLVFKIGCYAIFTILCILIFNADTWAIGVVILIFVLKVFFDIVKYLKNKPKES</sequence>
<dbReference type="Proteomes" id="UP000319837">
    <property type="component" value="Unassembled WGS sequence"/>
</dbReference>
<dbReference type="EMBL" id="RIBP01000004">
    <property type="protein sequence ID" value="TRZ38547.1"/>
    <property type="molecule type" value="Genomic_DNA"/>
</dbReference>
<dbReference type="AlphaFoldDB" id="A0A553SNJ9"/>
<keyword evidence="1" id="KW-0812">Transmembrane</keyword>
<comment type="caution">
    <text evidence="2">The sequence shown here is derived from an EMBL/GenBank/DDBJ whole genome shotgun (WGS) entry which is preliminary data.</text>
</comment>